<dbReference type="EMBL" id="DQ837165">
    <property type="protein sequence ID" value="ABI35742.1"/>
    <property type="molecule type" value="Genomic_DNA"/>
</dbReference>
<reference evidence="3" key="5">
    <citation type="submission" date="2021-06" db="EMBL/GenBank/DDBJ databases">
        <authorList>
            <person name="Xiao Q."/>
            <person name="Zhang X.X."/>
            <person name="Tang M.J."/>
        </authorList>
    </citation>
    <scope>NUCLEOTIDE SEQUENCE</scope>
    <source>
        <strain evidence="3">QF4</strain>
    </source>
</reference>
<keyword evidence="4" id="KW-1185">Reference proteome</keyword>
<dbReference type="EMBL" id="KC960018">
    <property type="protein sequence ID" value="AGS47914.1"/>
    <property type="molecule type" value="Genomic_DNA"/>
</dbReference>
<dbReference type="KEGG" id="vg:5176439"/>
<dbReference type="RefSeq" id="YP_874252.1">
    <property type="nucleotide sequence ID" value="NC_008586.1"/>
</dbReference>
<reference evidence="1 4" key="1">
    <citation type="journal article" date="2006" name="J. Microbiol.">
        <title>Morphological, phylogenetic and biological characteristics of Ectropis obliqua single-nucleocapsid nucleopolyhedrovirus.</title>
        <authorList>
            <person name="Ma X.C."/>
            <person name="Xu H.J."/>
            <person name="Tang M.J."/>
            <person name="Xiao Q."/>
            <person name="Hong J."/>
            <person name="Zhang C.X."/>
        </authorList>
    </citation>
    <scope>NUCLEOTIDE SEQUENCE [LARGE SCALE GENOMIC DNA]</scope>
    <source>
        <strain evidence="1 4">A1</strain>
    </source>
</reference>
<dbReference type="Proteomes" id="UP000214344">
    <property type="component" value="Segment"/>
</dbReference>
<dbReference type="OrthoDB" id="19562at10239"/>
<reference evidence="1" key="2">
    <citation type="submission" date="2006-07" db="EMBL/GenBank/DDBJ databases">
        <authorList>
            <person name="Zhang C.-X."/>
            <person name="Yang Z.-N."/>
            <person name="Ma X.-C."/>
            <person name="Xiao Q."/>
        </authorList>
    </citation>
    <scope>NUCLEOTIDE SEQUENCE</scope>
    <source>
        <strain evidence="1">A1</strain>
    </source>
</reference>
<name>A0EYW2_9ABAC</name>
<evidence type="ECO:0000313" key="4">
    <source>
        <dbReference type="Proteomes" id="UP000214344"/>
    </source>
</evidence>
<gene>
    <name evidence="3" type="ORF">QF4000086</name>
    <name evidence="2" type="ORF">wdlz-06GM70</name>
</gene>
<reference evidence="2" key="4">
    <citation type="submission" date="2013-04" db="EMBL/GenBank/DDBJ databases">
        <authorList>
            <person name="Chen J."/>
            <person name="Hu Y."/>
            <person name="Yin Y."/>
            <person name="Wang B."/>
            <person name="Zhu Y."/>
        </authorList>
    </citation>
    <scope>NUCLEOTIDE SEQUENCE</scope>
    <source>
        <strain evidence="2">Unioasis 1</strain>
    </source>
</reference>
<evidence type="ECO:0000313" key="1">
    <source>
        <dbReference type="EMBL" id="ABI35742.1"/>
    </source>
</evidence>
<protein>
    <submittedName>
        <fullName evidence="2">Putative 8.5 kDa protein</fullName>
    </submittedName>
</protein>
<evidence type="ECO:0000313" key="2">
    <source>
        <dbReference type="EMBL" id="AGS47914.1"/>
    </source>
</evidence>
<accession>A0EYW2</accession>
<organism evidence="1 4">
    <name type="scientific">Ectropis obliqua nucleopolyhedrovirus</name>
    <dbReference type="NCBI Taxonomy" id="59376"/>
    <lineage>
        <taxon>Viruses</taxon>
        <taxon>Viruses incertae sedis</taxon>
        <taxon>Naldaviricetes</taxon>
        <taxon>Lefavirales</taxon>
        <taxon>Baculoviridae</taxon>
        <taxon>Alphabaculovirus</taxon>
        <taxon>Alphabaculovirus ecobliquae</taxon>
    </lineage>
</organism>
<evidence type="ECO:0000313" key="3">
    <source>
        <dbReference type="EMBL" id="QWV59672.1"/>
    </source>
</evidence>
<dbReference type="InterPro" id="IPR010594">
    <property type="entry name" value="AcMNPV_Ac75"/>
</dbReference>
<proteinExistence type="predicted"/>
<dbReference type="EMBL" id="MZ394738">
    <property type="protein sequence ID" value="QWV59672.1"/>
    <property type="molecule type" value="Genomic_DNA"/>
</dbReference>
<dbReference type="Pfam" id="PF06648">
    <property type="entry name" value="AcMNPV_Ac75"/>
    <property type="match status" value="1"/>
</dbReference>
<sequence>MDLFRNFIGNIIQSMPHVSKVAYVSSHLKKYLAEMEDNENEKFNKKFKTILQKFIDQEITLDQICTIIDAADGIQLNKSQLNYFVNQMYLDCYLIDILQRYIDYNQLNDENVHYVAEFLVLEINKALING</sequence>
<reference evidence="1 4" key="3">
    <citation type="journal article" date="2007" name="Virology">
        <title>Genome sequence and organization of a nucleopolyhedrovirus that infects the tea looper caterpillar, Ectropis obliqua.</title>
        <authorList>
            <person name="Ma X.C."/>
            <person name="Shang J.Y."/>
            <person name="Yang Z.N."/>
            <person name="Bao Y.Y."/>
            <person name="Xiao Q."/>
            <person name="Zhang C.X."/>
        </authorList>
    </citation>
    <scope>NUCLEOTIDE SEQUENCE [LARGE SCALE GENOMIC DNA]</scope>
    <source>
        <strain evidence="1 4">A1</strain>
    </source>
</reference>